<evidence type="ECO:0000313" key="1">
    <source>
        <dbReference type="EMBL" id="CAG8700676.1"/>
    </source>
</evidence>
<name>A0ACA9PG07_9GLOM</name>
<gene>
    <name evidence="1" type="ORF">SCALOS_LOCUS10484</name>
</gene>
<dbReference type="EMBL" id="CAJVPM010039368">
    <property type="protein sequence ID" value="CAG8700676.1"/>
    <property type="molecule type" value="Genomic_DNA"/>
</dbReference>
<comment type="caution">
    <text evidence="1">The sequence shown here is derived from an EMBL/GenBank/DDBJ whole genome shotgun (WGS) entry which is preliminary data.</text>
</comment>
<feature type="non-terminal residue" evidence="1">
    <location>
        <position position="51"/>
    </location>
</feature>
<reference evidence="1" key="1">
    <citation type="submission" date="2021-06" db="EMBL/GenBank/DDBJ databases">
        <authorList>
            <person name="Kallberg Y."/>
            <person name="Tangrot J."/>
            <person name="Rosling A."/>
        </authorList>
    </citation>
    <scope>NUCLEOTIDE SEQUENCE</scope>
    <source>
        <strain evidence="1">AU212A</strain>
    </source>
</reference>
<organism evidence="1 2">
    <name type="scientific">Scutellospora calospora</name>
    <dbReference type="NCBI Taxonomy" id="85575"/>
    <lineage>
        <taxon>Eukaryota</taxon>
        <taxon>Fungi</taxon>
        <taxon>Fungi incertae sedis</taxon>
        <taxon>Mucoromycota</taxon>
        <taxon>Glomeromycotina</taxon>
        <taxon>Glomeromycetes</taxon>
        <taxon>Diversisporales</taxon>
        <taxon>Gigasporaceae</taxon>
        <taxon>Scutellospora</taxon>
    </lineage>
</organism>
<evidence type="ECO:0000313" key="2">
    <source>
        <dbReference type="Proteomes" id="UP000789860"/>
    </source>
</evidence>
<keyword evidence="2" id="KW-1185">Reference proteome</keyword>
<dbReference type="Proteomes" id="UP000789860">
    <property type="component" value="Unassembled WGS sequence"/>
</dbReference>
<sequence length="51" mass="5913">ENIWKNFTINPKDPAPFFTNDTLDSYIGLAINIDWFQSFNYTVYSTGVIYG</sequence>
<feature type="non-terminal residue" evidence="1">
    <location>
        <position position="1"/>
    </location>
</feature>
<proteinExistence type="predicted"/>
<protein>
    <submittedName>
        <fullName evidence="1">1934_t:CDS:1</fullName>
    </submittedName>
</protein>
<accession>A0ACA9PG07</accession>